<dbReference type="InterPro" id="IPR027417">
    <property type="entry name" value="P-loop_NTPase"/>
</dbReference>
<evidence type="ECO:0000259" key="10">
    <source>
        <dbReference type="PROSITE" id="PS50162"/>
    </source>
</evidence>
<reference evidence="11" key="1">
    <citation type="journal article" date="2017" name="Front. Cell. Infect. Microbiol.">
        <title>The Distinct Transcriptional Response of the Midgut of Amblyomma sculptum and Amblyomma aureolatum Ticks to Rickettsia rickettsii Correlates to Their Differences in Susceptibility to Infection.</title>
        <authorList>
            <person name="Martins L.A."/>
            <person name="Galletti M.F.B.M."/>
            <person name="Ribeiro J.M."/>
            <person name="Fujita A."/>
            <person name="Costa F.B."/>
            <person name="Labruna M.B."/>
            <person name="Daffre S."/>
            <person name="Fogaca A.C."/>
        </authorList>
    </citation>
    <scope>NUCLEOTIDE SEQUENCE</scope>
</reference>
<keyword evidence="3" id="KW-0547">Nucleotide-binding</keyword>
<dbReference type="GO" id="GO:0007131">
    <property type="term" value="P:reciprocal meiotic recombination"/>
    <property type="evidence" value="ECO:0007669"/>
    <property type="project" value="TreeGrafter"/>
</dbReference>
<keyword evidence="8" id="KW-0234">DNA repair</keyword>
<dbReference type="Pfam" id="PF08423">
    <property type="entry name" value="Rad51"/>
    <property type="match status" value="1"/>
</dbReference>
<dbReference type="GO" id="GO:0005815">
    <property type="term" value="C:microtubule organizing center"/>
    <property type="evidence" value="ECO:0007669"/>
    <property type="project" value="TreeGrafter"/>
</dbReference>
<evidence type="ECO:0000313" key="11">
    <source>
        <dbReference type="EMBL" id="JAT97266.1"/>
    </source>
</evidence>
<dbReference type="InterPro" id="IPR051988">
    <property type="entry name" value="HRR_RAD51_Paralog"/>
</dbReference>
<evidence type="ECO:0000256" key="7">
    <source>
        <dbReference type="ARBA" id="ARBA00023172"/>
    </source>
</evidence>
<dbReference type="InterPro" id="IPR016467">
    <property type="entry name" value="DNA_recomb/repair_RecA-like"/>
</dbReference>
<dbReference type="InterPro" id="IPR047323">
    <property type="entry name" value="Rad51D_C"/>
</dbReference>
<protein>
    <submittedName>
        <fullName evidence="11">Putative dna repair protein</fullName>
    </submittedName>
</protein>
<dbReference type="InterPro" id="IPR020588">
    <property type="entry name" value="RecA_ATP-bd"/>
</dbReference>
<organism evidence="11">
    <name type="scientific">Amblyomma aureolatum</name>
    <dbReference type="NCBI Taxonomy" id="187763"/>
    <lineage>
        <taxon>Eukaryota</taxon>
        <taxon>Metazoa</taxon>
        <taxon>Ecdysozoa</taxon>
        <taxon>Arthropoda</taxon>
        <taxon>Chelicerata</taxon>
        <taxon>Arachnida</taxon>
        <taxon>Acari</taxon>
        <taxon>Parasitiformes</taxon>
        <taxon>Ixodida</taxon>
        <taxon>Ixodoidea</taxon>
        <taxon>Ixodidae</taxon>
        <taxon>Amblyomminae</taxon>
        <taxon>Amblyomma</taxon>
    </lineage>
</organism>
<dbReference type="GO" id="GO:0005657">
    <property type="term" value="C:replication fork"/>
    <property type="evidence" value="ECO:0007669"/>
    <property type="project" value="TreeGrafter"/>
</dbReference>
<accession>A0A1E1XDS5</accession>
<evidence type="ECO:0000256" key="8">
    <source>
        <dbReference type="ARBA" id="ARBA00023204"/>
    </source>
</evidence>
<evidence type="ECO:0000256" key="3">
    <source>
        <dbReference type="ARBA" id="ARBA00022741"/>
    </source>
</evidence>
<dbReference type="PANTHER" id="PTHR46457:SF1">
    <property type="entry name" value="DNA REPAIR PROTEIN RAD51 HOMOLOG 4"/>
    <property type="match status" value="1"/>
</dbReference>
<keyword evidence="5" id="KW-0067">ATP-binding</keyword>
<dbReference type="Pfam" id="PF21794">
    <property type="entry name" value="RAD51D_N"/>
    <property type="match status" value="1"/>
</dbReference>
<dbReference type="GO" id="GO:0000723">
    <property type="term" value="P:telomere maintenance"/>
    <property type="evidence" value="ECO:0007669"/>
    <property type="project" value="TreeGrafter"/>
</dbReference>
<evidence type="ECO:0000256" key="2">
    <source>
        <dbReference type="ARBA" id="ARBA00007095"/>
    </source>
</evidence>
<feature type="domain" description="RecA family profile 1" evidence="10">
    <location>
        <begin position="78"/>
        <end position="258"/>
    </location>
</feature>
<evidence type="ECO:0000256" key="5">
    <source>
        <dbReference type="ARBA" id="ARBA00022840"/>
    </source>
</evidence>
<dbReference type="PIRSF" id="PIRSF005856">
    <property type="entry name" value="Rad51"/>
    <property type="match status" value="1"/>
</dbReference>
<dbReference type="GO" id="GO:0042148">
    <property type="term" value="P:DNA strand invasion"/>
    <property type="evidence" value="ECO:0007669"/>
    <property type="project" value="TreeGrafter"/>
</dbReference>
<dbReference type="CDD" id="cd19489">
    <property type="entry name" value="Rad51D"/>
    <property type="match status" value="1"/>
</dbReference>
<dbReference type="EMBL" id="GFAC01001922">
    <property type="protein sequence ID" value="JAT97266.1"/>
    <property type="molecule type" value="mRNA"/>
</dbReference>
<dbReference type="InterPro" id="IPR048943">
    <property type="entry name" value="RAD51D_N"/>
</dbReference>
<comment type="subcellular location">
    <subcellularLocation>
        <location evidence="1">Nucleus</location>
    </subcellularLocation>
</comment>
<dbReference type="GO" id="GO:0005524">
    <property type="term" value="F:ATP binding"/>
    <property type="evidence" value="ECO:0007669"/>
    <property type="project" value="UniProtKB-KW"/>
</dbReference>
<dbReference type="InterPro" id="IPR013632">
    <property type="entry name" value="Rad51_C"/>
</dbReference>
<dbReference type="InterPro" id="IPR003593">
    <property type="entry name" value="AAA+_ATPase"/>
</dbReference>
<evidence type="ECO:0000256" key="4">
    <source>
        <dbReference type="ARBA" id="ARBA00022763"/>
    </source>
</evidence>
<dbReference type="AlphaFoldDB" id="A0A1E1XDS5"/>
<name>A0A1E1XDS5_9ACAR</name>
<dbReference type="GO" id="GO:0000400">
    <property type="term" value="F:four-way junction DNA binding"/>
    <property type="evidence" value="ECO:0007669"/>
    <property type="project" value="TreeGrafter"/>
</dbReference>
<dbReference type="PANTHER" id="PTHR46457">
    <property type="entry name" value="DNA REPAIR PROTEIN RAD51 HOMOLOG 4"/>
    <property type="match status" value="1"/>
</dbReference>
<dbReference type="GO" id="GO:0003697">
    <property type="term" value="F:single-stranded DNA binding"/>
    <property type="evidence" value="ECO:0007669"/>
    <property type="project" value="TreeGrafter"/>
</dbReference>
<dbReference type="SMART" id="SM00382">
    <property type="entry name" value="AAA"/>
    <property type="match status" value="1"/>
</dbReference>
<keyword evidence="6" id="KW-0238">DNA-binding</keyword>
<dbReference type="GO" id="GO:0140664">
    <property type="term" value="F:ATP-dependent DNA damage sensor activity"/>
    <property type="evidence" value="ECO:0007669"/>
    <property type="project" value="InterPro"/>
</dbReference>
<dbReference type="GO" id="GO:0033063">
    <property type="term" value="C:Rad51B-Rad51C-Rad51D-XRCC2 complex"/>
    <property type="evidence" value="ECO:0007669"/>
    <property type="project" value="TreeGrafter"/>
</dbReference>
<dbReference type="SUPFAM" id="SSF52540">
    <property type="entry name" value="P-loop containing nucleoside triphosphate hydrolases"/>
    <property type="match status" value="1"/>
</dbReference>
<dbReference type="PROSITE" id="PS50162">
    <property type="entry name" value="RECA_2"/>
    <property type="match status" value="1"/>
</dbReference>
<evidence type="ECO:0000256" key="1">
    <source>
        <dbReference type="ARBA" id="ARBA00004123"/>
    </source>
</evidence>
<keyword evidence="7" id="KW-0233">DNA recombination</keyword>
<dbReference type="Gene3D" id="3.40.50.300">
    <property type="entry name" value="P-loop containing nucleotide triphosphate hydrolases"/>
    <property type="match status" value="1"/>
</dbReference>
<sequence>MTILRVGLCPELTAPVVEKLRAAGIRTVLDYLSSERESIAERTGLAYSDVIRVRRSLQAIYAPKLRTGNELYKHLLESTAIFSTGSTNVDNTFGGGIYTGRITEIVGASNSGKTQLCHSLAANVAVASHFGVLYVDTLCCFSPERLRQIFAASRKAGGDYVKTETAVLAKIRHVVACDLLEVVQVIDQVRDTLSSGKGGSSALSDVKLVVVDSLTAAASPVLTGDQYVGGLSLLSHLCSALQHLAARFRIAVVVTNDFVAGEAGLMKPALGKYWEDVPSLSLELRLLGDLFDAGEMRELRVVKSSDCSALGRTVRFRFAFKGITTAGVTSSCVANSIAAASFNQ</sequence>
<keyword evidence="4" id="KW-0227">DNA damage</keyword>
<keyword evidence="9" id="KW-0539">Nucleus</keyword>
<comment type="similarity">
    <text evidence="2">Belongs to the RecA family. RAD51 subfamily.</text>
</comment>
<evidence type="ECO:0000256" key="6">
    <source>
        <dbReference type="ARBA" id="ARBA00023125"/>
    </source>
</evidence>
<dbReference type="GO" id="GO:0000724">
    <property type="term" value="P:double-strand break repair via homologous recombination"/>
    <property type="evidence" value="ECO:0007669"/>
    <property type="project" value="TreeGrafter"/>
</dbReference>
<proteinExistence type="evidence at transcript level"/>
<evidence type="ECO:0000256" key="9">
    <source>
        <dbReference type="ARBA" id="ARBA00023242"/>
    </source>
</evidence>